<dbReference type="RefSeq" id="WP_096428877.1">
    <property type="nucleotide sequence ID" value="NZ_AP018042.1"/>
</dbReference>
<proteinExistence type="predicted"/>
<dbReference type="EMBL" id="AP018042">
    <property type="protein sequence ID" value="BAX80001.1"/>
    <property type="molecule type" value="Genomic_DNA"/>
</dbReference>
<gene>
    <name evidence="2" type="ORF">ALGA_1626</name>
</gene>
<accession>A0A1Y1CL47</accession>
<evidence type="ECO:0000313" key="2">
    <source>
        <dbReference type="EMBL" id="BAX80001.1"/>
    </source>
</evidence>
<name>A0A1Y1CL47_9BACT</name>
<protein>
    <submittedName>
        <fullName evidence="2">Uncharacterized protein</fullName>
    </submittedName>
</protein>
<dbReference type="Proteomes" id="UP000218267">
    <property type="component" value="Chromosome"/>
</dbReference>
<reference evidence="2 3" key="1">
    <citation type="journal article" date="2018" name="Mar. Genomics">
        <title>Complete genome sequence of Marinifilaceae bacterium strain SPP2, isolated from the Antarctic marine sediment.</title>
        <authorList>
            <person name="Watanabe M."/>
            <person name="Kojima H."/>
            <person name="Fukui M."/>
        </authorList>
    </citation>
    <scope>NUCLEOTIDE SEQUENCE [LARGE SCALE GENOMIC DNA]</scope>
    <source>
        <strain evidence="2 3">SPP2</strain>
    </source>
</reference>
<keyword evidence="1" id="KW-0472">Membrane</keyword>
<evidence type="ECO:0000313" key="3">
    <source>
        <dbReference type="Proteomes" id="UP000218267"/>
    </source>
</evidence>
<feature type="transmembrane region" description="Helical" evidence="1">
    <location>
        <begin position="98"/>
        <end position="119"/>
    </location>
</feature>
<dbReference type="AlphaFoldDB" id="A0A1Y1CL47"/>
<reference evidence="3" key="2">
    <citation type="journal article" date="2020" name="Antonie Van Leeuwenhoek">
        <title>Labilibaculum antarcticum sp. nov., a novel facultative anaerobic, psychrotorelant bacterium isolated from marine sediment of Antarctica.</title>
        <authorList>
            <person name="Watanabe M."/>
            <person name="Kojima H."/>
            <person name="Fukui M."/>
        </authorList>
    </citation>
    <scope>NUCLEOTIDE SEQUENCE [LARGE SCALE GENOMIC DNA]</scope>
    <source>
        <strain evidence="3">SPP2</strain>
    </source>
</reference>
<feature type="transmembrane region" description="Helical" evidence="1">
    <location>
        <begin position="20"/>
        <end position="47"/>
    </location>
</feature>
<keyword evidence="1" id="KW-1133">Transmembrane helix</keyword>
<sequence>MDYIFILVGLSIAWLFMYKIKWLFGFGVSFLAILIYSILLFGLSFLLIGVNCGNPKMLVFLRMPIVSFVIFRVFYLLFKKIYKRDPENTAWVFEKRSIQDVIFSILFWLLGVALPFFLVI</sequence>
<organism evidence="2 3">
    <name type="scientific">Labilibaculum antarcticum</name>
    <dbReference type="NCBI Taxonomy" id="1717717"/>
    <lineage>
        <taxon>Bacteria</taxon>
        <taxon>Pseudomonadati</taxon>
        <taxon>Bacteroidota</taxon>
        <taxon>Bacteroidia</taxon>
        <taxon>Marinilabiliales</taxon>
        <taxon>Marinifilaceae</taxon>
        <taxon>Labilibaculum</taxon>
    </lineage>
</organism>
<keyword evidence="1" id="KW-0812">Transmembrane</keyword>
<dbReference type="KEGG" id="mbas:ALGA_1626"/>
<evidence type="ECO:0000256" key="1">
    <source>
        <dbReference type="SAM" id="Phobius"/>
    </source>
</evidence>
<keyword evidence="3" id="KW-1185">Reference proteome</keyword>
<feature type="transmembrane region" description="Helical" evidence="1">
    <location>
        <begin position="59"/>
        <end position="78"/>
    </location>
</feature>
<dbReference type="OrthoDB" id="1359450at2"/>